<dbReference type="Gene3D" id="3.30.200.20">
    <property type="entry name" value="Phosphorylase Kinase, domain 1"/>
    <property type="match status" value="1"/>
</dbReference>
<dbReference type="AlphaFoldDB" id="A0A3S2Y6N5"/>
<gene>
    <name evidence="2" type="ORF">EOI86_09345</name>
</gene>
<dbReference type="SUPFAM" id="SSF56112">
    <property type="entry name" value="Protein kinase-like (PK-like)"/>
    <property type="match status" value="1"/>
</dbReference>
<evidence type="ECO:0000313" key="2">
    <source>
        <dbReference type="EMBL" id="RVU39830.1"/>
    </source>
</evidence>
<dbReference type="InterPro" id="IPR011009">
    <property type="entry name" value="Kinase-like_dom_sf"/>
</dbReference>
<sequence length="343" mass="38051">MTGEQGRTALGDFVRASFGAESVSVGDCRKLSGGAIQENWLVDLHIEGGERAGFLETVVRTDAPSGVAVSHSRADEFHLLSAAYAAGVAVPEPLLCCEDVSVIGKPFVVMRRIGGTALGQRVTRDPDIGGDREALAERLGEEMARIHSITPSSHTFEFLPAPEEVDSLNEFRRHLDALGEPRSALEWGLRWLEINRLPAEEMVLLHHDFRTGNYMVDGQGLTGILDWEFAGWGEPHEDIGWFCAMCWRFGQRDKPAGGIGSRAAFYRGYERVSGCKVDPKRVYFWEVFAHIRWAVIAVQQGHRFLKGGERTLDIVLTGRRPAEVEYEILRMTPPEIGLVDAVH</sequence>
<keyword evidence="2" id="KW-0808">Transferase</keyword>
<dbReference type="InterPro" id="IPR051678">
    <property type="entry name" value="AGP_Transferase"/>
</dbReference>
<organism evidence="2 3">
    <name type="scientific">Hwanghaeella grinnelliae</name>
    <dbReference type="NCBI Taxonomy" id="2500179"/>
    <lineage>
        <taxon>Bacteria</taxon>
        <taxon>Pseudomonadati</taxon>
        <taxon>Pseudomonadota</taxon>
        <taxon>Alphaproteobacteria</taxon>
        <taxon>Rhodospirillales</taxon>
        <taxon>Rhodospirillaceae</taxon>
        <taxon>Hwanghaeella</taxon>
    </lineage>
</organism>
<reference evidence="3" key="1">
    <citation type="submission" date="2019-01" db="EMBL/GenBank/DDBJ databases">
        <title>Gri0909 isolated from a small marine red alga.</title>
        <authorList>
            <person name="Kim J."/>
            <person name="Jeong S.E."/>
            <person name="Jeon C.O."/>
        </authorList>
    </citation>
    <scope>NUCLEOTIDE SEQUENCE [LARGE SCALE GENOMIC DNA]</scope>
    <source>
        <strain evidence="3">Gri0909</strain>
    </source>
</reference>
<dbReference type="GO" id="GO:0016740">
    <property type="term" value="F:transferase activity"/>
    <property type="evidence" value="ECO:0007669"/>
    <property type="project" value="UniProtKB-KW"/>
</dbReference>
<evidence type="ECO:0000259" key="1">
    <source>
        <dbReference type="Pfam" id="PF01636"/>
    </source>
</evidence>
<feature type="domain" description="Aminoglycoside phosphotransferase" evidence="1">
    <location>
        <begin position="28"/>
        <end position="273"/>
    </location>
</feature>
<dbReference type="PANTHER" id="PTHR21310">
    <property type="entry name" value="AMINOGLYCOSIDE PHOSPHOTRANSFERASE-RELATED-RELATED"/>
    <property type="match status" value="1"/>
</dbReference>
<dbReference type="OrthoDB" id="3806873at2"/>
<evidence type="ECO:0000313" key="3">
    <source>
        <dbReference type="Proteomes" id="UP000287447"/>
    </source>
</evidence>
<keyword evidence="3" id="KW-1185">Reference proteome</keyword>
<accession>A0A3S2Y6N5</accession>
<dbReference type="EMBL" id="SADE01000001">
    <property type="protein sequence ID" value="RVU39830.1"/>
    <property type="molecule type" value="Genomic_DNA"/>
</dbReference>
<dbReference type="CDD" id="cd05154">
    <property type="entry name" value="ACAD10_11_N-like"/>
    <property type="match status" value="1"/>
</dbReference>
<dbReference type="Pfam" id="PF01636">
    <property type="entry name" value="APH"/>
    <property type="match status" value="1"/>
</dbReference>
<dbReference type="PANTHER" id="PTHR21310:SF57">
    <property type="entry name" value="BLR2944 PROTEIN"/>
    <property type="match status" value="1"/>
</dbReference>
<dbReference type="InterPro" id="IPR002575">
    <property type="entry name" value="Aminoglycoside_PTrfase"/>
</dbReference>
<protein>
    <submittedName>
        <fullName evidence="2">Phosphotransferase family protein</fullName>
    </submittedName>
</protein>
<proteinExistence type="predicted"/>
<dbReference type="InterPro" id="IPR041726">
    <property type="entry name" value="ACAD10_11_N"/>
</dbReference>
<dbReference type="Proteomes" id="UP000287447">
    <property type="component" value="Unassembled WGS sequence"/>
</dbReference>
<comment type="caution">
    <text evidence="2">The sequence shown here is derived from an EMBL/GenBank/DDBJ whole genome shotgun (WGS) entry which is preliminary data.</text>
</comment>
<name>A0A3S2Y6N5_9PROT</name>
<dbReference type="Gene3D" id="3.90.1200.10">
    <property type="match status" value="1"/>
</dbReference>